<evidence type="ECO:0000259" key="1">
    <source>
        <dbReference type="PROSITE" id="PS50234"/>
    </source>
</evidence>
<evidence type="ECO:0000313" key="3">
    <source>
        <dbReference type="Proteomes" id="UP001642483"/>
    </source>
</evidence>
<dbReference type="PANTHER" id="PTHR10579">
    <property type="entry name" value="CALCIUM-ACTIVATED CHLORIDE CHANNEL REGULATOR"/>
    <property type="match status" value="1"/>
</dbReference>
<keyword evidence="3" id="KW-1185">Reference proteome</keyword>
<sequence length="171" mass="18325">MITAASTIIQTCMSYGSALGIVEFSSTAQQLSELKIINSQDDREYLLERLPMGTAGSTCIGCGILTALNVLENFGNAAGGHVIILTDSEENEATTTDDVFSTVLDKKVVVDSLFFGDFVNKELEDLTKATNGIISTSPVDNLESLIQSFIALAQSKDGDVYDKLFQVNPSL</sequence>
<dbReference type="EMBL" id="CAWYQH010000128">
    <property type="protein sequence ID" value="CAK8691916.1"/>
    <property type="molecule type" value="Genomic_DNA"/>
</dbReference>
<protein>
    <recommendedName>
        <fullName evidence="1">VWFA domain-containing protein</fullName>
    </recommendedName>
</protein>
<dbReference type="InterPro" id="IPR051266">
    <property type="entry name" value="CLCR"/>
</dbReference>
<dbReference type="CDD" id="cd00198">
    <property type="entry name" value="vWFA"/>
    <property type="match status" value="1"/>
</dbReference>
<dbReference type="Proteomes" id="UP001642483">
    <property type="component" value="Unassembled WGS sequence"/>
</dbReference>
<gene>
    <name evidence="2" type="ORF">CVLEPA_LOCUS24669</name>
</gene>
<organism evidence="2 3">
    <name type="scientific">Clavelina lepadiformis</name>
    <name type="common">Light-bulb sea squirt</name>
    <name type="synonym">Ascidia lepadiformis</name>
    <dbReference type="NCBI Taxonomy" id="159417"/>
    <lineage>
        <taxon>Eukaryota</taxon>
        <taxon>Metazoa</taxon>
        <taxon>Chordata</taxon>
        <taxon>Tunicata</taxon>
        <taxon>Ascidiacea</taxon>
        <taxon>Aplousobranchia</taxon>
        <taxon>Clavelinidae</taxon>
        <taxon>Clavelina</taxon>
    </lineage>
</organism>
<accession>A0ABP0GJJ9</accession>
<dbReference type="PANTHER" id="PTHR10579:SF172">
    <property type="entry name" value="CALCIUM-ACTIVATED CHLORIDE CHANNEL REGULATOR 4 PRECURSOR-RELATED"/>
    <property type="match status" value="1"/>
</dbReference>
<dbReference type="InterPro" id="IPR036465">
    <property type="entry name" value="vWFA_dom_sf"/>
</dbReference>
<feature type="domain" description="VWFA" evidence="1">
    <location>
        <begin position="19"/>
        <end position="164"/>
    </location>
</feature>
<name>A0ABP0GJJ9_CLALP</name>
<dbReference type="Pfam" id="PF00092">
    <property type="entry name" value="VWA"/>
    <property type="match status" value="1"/>
</dbReference>
<dbReference type="Gene3D" id="3.40.50.410">
    <property type="entry name" value="von Willebrand factor, type A domain"/>
    <property type="match status" value="1"/>
</dbReference>
<reference evidence="2 3" key="1">
    <citation type="submission" date="2024-02" db="EMBL/GenBank/DDBJ databases">
        <authorList>
            <person name="Daric V."/>
            <person name="Darras S."/>
        </authorList>
    </citation>
    <scope>NUCLEOTIDE SEQUENCE [LARGE SCALE GENOMIC DNA]</scope>
</reference>
<dbReference type="InterPro" id="IPR002035">
    <property type="entry name" value="VWF_A"/>
</dbReference>
<comment type="caution">
    <text evidence="2">The sequence shown here is derived from an EMBL/GenBank/DDBJ whole genome shotgun (WGS) entry which is preliminary data.</text>
</comment>
<evidence type="ECO:0000313" key="2">
    <source>
        <dbReference type="EMBL" id="CAK8691916.1"/>
    </source>
</evidence>
<dbReference type="SUPFAM" id="SSF53300">
    <property type="entry name" value="vWA-like"/>
    <property type="match status" value="1"/>
</dbReference>
<dbReference type="PROSITE" id="PS50234">
    <property type="entry name" value="VWFA"/>
    <property type="match status" value="1"/>
</dbReference>
<proteinExistence type="predicted"/>